<protein>
    <recommendedName>
        <fullName evidence="3">DUF697 domain-containing protein</fullName>
    </recommendedName>
</protein>
<gene>
    <name evidence="1" type="ORF">EYB53_017790</name>
</gene>
<evidence type="ECO:0000313" key="1">
    <source>
        <dbReference type="EMBL" id="MBP1467570.1"/>
    </source>
</evidence>
<proteinExistence type="predicted"/>
<dbReference type="RefSeq" id="WP_135479762.1">
    <property type="nucleotide sequence ID" value="NZ_SIJK02000037.1"/>
</dbReference>
<evidence type="ECO:0000313" key="2">
    <source>
        <dbReference type="Proteomes" id="UP001193081"/>
    </source>
</evidence>
<evidence type="ECO:0008006" key="3">
    <source>
        <dbReference type="Google" id="ProtNLM"/>
    </source>
</evidence>
<comment type="caution">
    <text evidence="1">The sequence shown here is derived from an EMBL/GenBank/DDBJ whole genome shotgun (WGS) entry which is preliminary data.</text>
</comment>
<accession>A0ABS4DDP7</accession>
<sequence>MLNWNNFGSAFNTLRELDVTAIREESEVVVRIAGLGSRPLFQRVVEILRMSGSHHFGPHGSDPFSYQPLPYGEPEPGLREADLLLVTVDGRAPLSAREAEAIGRLALLALPTVIIIAGVAAPDETEHVRPEFAHARILVLPELGAPVVPEQIAAAILDRLPKDRHLAAARAVTGLRPVYARTLVNSISNTNATYVLLSSIPMQIPILSVPIATADMLVLTKNQALMVYRLALAHGAAPDFQARMREILPVVGGAFAWRQLARTLIGLIPFWGILPRVAVSYAGTYATGIAASRWFAEGELVSRERMKAIAEDALRIGREQGAVLIATMRAQGNKPGLSLFRRRHKE</sequence>
<dbReference type="Proteomes" id="UP001193081">
    <property type="component" value="Unassembled WGS sequence"/>
</dbReference>
<name>A0ABS4DDP7_9CHLR</name>
<keyword evidence="2" id="KW-1185">Reference proteome</keyword>
<dbReference type="EMBL" id="SIJK02000037">
    <property type="protein sequence ID" value="MBP1467570.1"/>
    <property type="molecule type" value="Genomic_DNA"/>
</dbReference>
<reference evidence="1 2" key="1">
    <citation type="submission" date="2021-03" db="EMBL/GenBank/DDBJ databases">
        <authorList>
            <person name="Grouzdev D.S."/>
        </authorList>
    </citation>
    <scope>NUCLEOTIDE SEQUENCE [LARGE SCALE GENOMIC DNA]</scope>
    <source>
        <strain evidence="1 2">M50-1</strain>
    </source>
</reference>
<organism evidence="1 2">
    <name type="scientific">Candidatus Chloroploca mongolica</name>
    <dbReference type="NCBI Taxonomy" id="2528176"/>
    <lineage>
        <taxon>Bacteria</taxon>
        <taxon>Bacillati</taxon>
        <taxon>Chloroflexota</taxon>
        <taxon>Chloroflexia</taxon>
        <taxon>Chloroflexales</taxon>
        <taxon>Chloroflexineae</taxon>
        <taxon>Oscillochloridaceae</taxon>
        <taxon>Candidatus Chloroploca</taxon>
    </lineage>
</organism>